<accession>A0ACC2GE53</accession>
<protein>
    <submittedName>
        <fullName evidence="1">Uncharacterized protein</fullName>
    </submittedName>
</protein>
<comment type="caution">
    <text evidence="1">The sequence shown here is derived from an EMBL/GenBank/DDBJ whole genome shotgun (WGS) entry which is preliminary data.</text>
</comment>
<dbReference type="EMBL" id="CM055741">
    <property type="protein sequence ID" value="KAJ8001922.1"/>
    <property type="molecule type" value="Genomic_DNA"/>
</dbReference>
<name>A0ACC2GE53_DALPE</name>
<sequence length="244" mass="27049">MLDPIFPVTYIENENNCQSVDKINTRGHPEIQIPKMSFFISLLVWVLLSVSGGSSASGTLSPVYCTKESNGVHGQQSMLNCTALFVNDDVTIIRVIWAKNETRILEYHEGNFNPTNGFQFAVPDWNNKNRNVSLLLTNTKMEDMGEYTCTVETESGLDTKIVNLSVKAMPTPQTDRNRGLKPTEPPEPPQSRWIAPVVVIGSLIVGLLAALLLFKRRSRNNNGTNPSNVPTEEDCAEDQALKVV</sequence>
<dbReference type="Proteomes" id="UP001157502">
    <property type="component" value="Chromosome 14"/>
</dbReference>
<evidence type="ECO:0000313" key="1">
    <source>
        <dbReference type="EMBL" id="KAJ8001922.1"/>
    </source>
</evidence>
<keyword evidence="2" id="KW-1185">Reference proteome</keyword>
<evidence type="ECO:0000313" key="2">
    <source>
        <dbReference type="Proteomes" id="UP001157502"/>
    </source>
</evidence>
<organism evidence="1 2">
    <name type="scientific">Dallia pectoralis</name>
    <name type="common">Alaska blackfish</name>
    <dbReference type="NCBI Taxonomy" id="75939"/>
    <lineage>
        <taxon>Eukaryota</taxon>
        <taxon>Metazoa</taxon>
        <taxon>Chordata</taxon>
        <taxon>Craniata</taxon>
        <taxon>Vertebrata</taxon>
        <taxon>Euteleostomi</taxon>
        <taxon>Actinopterygii</taxon>
        <taxon>Neopterygii</taxon>
        <taxon>Teleostei</taxon>
        <taxon>Protacanthopterygii</taxon>
        <taxon>Esociformes</taxon>
        <taxon>Umbridae</taxon>
        <taxon>Dallia</taxon>
    </lineage>
</organism>
<gene>
    <name evidence="1" type="ORF">DPEC_G00174440</name>
</gene>
<proteinExistence type="predicted"/>
<reference evidence="1" key="1">
    <citation type="submission" date="2021-05" db="EMBL/GenBank/DDBJ databases">
        <authorList>
            <person name="Pan Q."/>
            <person name="Jouanno E."/>
            <person name="Zahm M."/>
            <person name="Klopp C."/>
            <person name="Cabau C."/>
            <person name="Louis A."/>
            <person name="Berthelot C."/>
            <person name="Parey E."/>
            <person name="Roest Crollius H."/>
            <person name="Montfort J."/>
            <person name="Robinson-Rechavi M."/>
            <person name="Bouchez O."/>
            <person name="Lampietro C."/>
            <person name="Lopez Roques C."/>
            <person name="Donnadieu C."/>
            <person name="Postlethwait J."/>
            <person name="Bobe J."/>
            <person name="Dillon D."/>
            <person name="Chandos A."/>
            <person name="von Hippel F."/>
            <person name="Guiguen Y."/>
        </authorList>
    </citation>
    <scope>NUCLEOTIDE SEQUENCE</scope>
    <source>
        <strain evidence="1">YG-Jan2019</strain>
    </source>
</reference>